<accession>A0A021VR88</accession>
<dbReference type="AlphaFoldDB" id="A0A021VR88"/>
<dbReference type="OrthoDB" id="3259283at2"/>
<dbReference type="RefSeq" id="WP_034225454.1">
    <property type="nucleotide sequence ID" value="NZ_AXCW01000078.1"/>
</dbReference>
<sequence length="505" mass="54230">MLSAGGVVAETGLIDPTRFAGADVDPEAVRTAADGLGRSADEVRQGGADVLGEWRLLAQHYEAPEAHRLLHVMDPVETDSRRFADDLRAVAEALHRYADDVGPALDLRRMVTIEAEWFLGNTARDPEWRRDQRLVDQHTELLSTANEVQVLLWDAERRCANAIRRLSGARSLRPSTSADDPRGYGWSAIPDEAEMPWGAPVQREDVCAKAAFVQVKRFIWDGAVWDGVMGTLKSLGSLVGVGDESDGSWGWSHSWAAAGDAWQGMTALVGHDDGAWSAGTAGDAWWGMAKGLLSWDTWAEDPGRASGGAIFNVASLALPVVGGVRAASVLGTTGRTAAAVRTGAAVVDPTDLADDVAADVATVARPVPVADATTEAWRHLDDTSSGAGELAEAAEALPASLEGLLAFDSTLTWGDMRTLERHLEKHGPEFPGIVTQEDYARFASEFLQRGLRGDAEVRVSPRAIYVYDPTTGTLGVYRPDGTTRTIFTAKPAYWARREGIAPWAP</sequence>
<proteinExistence type="predicted"/>
<name>A0A021VR88_9CELL</name>
<evidence type="ECO:0000313" key="2">
    <source>
        <dbReference type="Proteomes" id="UP000019753"/>
    </source>
</evidence>
<dbReference type="EMBL" id="AXCW01000078">
    <property type="protein sequence ID" value="EYR63656.1"/>
    <property type="molecule type" value="Genomic_DNA"/>
</dbReference>
<dbReference type="Proteomes" id="UP000019753">
    <property type="component" value="Unassembled WGS sequence"/>
</dbReference>
<organism evidence="1 2">
    <name type="scientific">Actinotalea ferrariae CF5-4</name>
    <dbReference type="NCBI Taxonomy" id="948458"/>
    <lineage>
        <taxon>Bacteria</taxon>
        <taxon>Bacillati</taxon>
        <taxon>Actinomycetota</taxon>
        <taxon>Actinomycetes</taxon>
        <taxon>Micrococcales</taxon>
        <taxon>Cellulomonadaceae</taxon>
        <taxon>Actinotalea</taxon>
    </lineage>
</organism>
<keyword evidence="2" id="KW-1185">Reference proteome</keyword>
<gene>
    <name evidence="1" type="ORF">N866_19155</name>
</gene>
<reference evidence="1 2" key="1">
    <citation type="submission" date="2014-01" db="EMBL/GenBank/DDBJ databases">
        <title>Actinotalea ferrariae CF5-4.</title>
        <authorList>
            <person name="Chen F."/>
            <person name="Li Y."/>
            <person name="Wang G."/>
        </authorList>
    </citation>
    <scope>NUCLEOTIDE SEQUENCE [LARGE SCALE GENOMIC DNA]</scope>
    <source>
        <strain evidence="1 2">CF5-4</strain>
    </source>
</reference>
<comment type="caution">
    <text evidence="1">The sequence shown here is derived from an EMBL/GenBank/DDBJ whole genome shotgun (WGS) entry which is preliminary data.</text>
</comment>
<evidence type="ECO:0000313" key="1">
    <source>
        <dbReference type="EMBL" id="EYR63656.1"/>
    </source>
</evidence>
<protein>
    <submittedName>
        <fullName evidence="1">Uncharacterized protein</fullName>
    </submittedName>
</protein>